<accession>G2ZYR3</accession>
<gene>
    <name evidence="1" type="ORF">RALSY_10783</name>
</gene>
<reference evidence="1" key="2">
    <citation type="submission" date="2011-04" db="EMBL/GenBank/DDBJ databases">
        <authorList>
            <person name="Genoscope - CEA"/>
        </authorList>
    </citation>
    <scope>NUCLEOTIDE SEQUENCE</scope>
    <source>
        <strain evidence="1">R24</strain>
    </source>
</reference>
<name>G2ZYR3_9RALS</name>
<protein>
    <submittedName>
        <fullName evidence="1">Uncharacterized protein</fullName>
    </submittedName>
</protein>
<organism evidence="1">
    <name type="scientific">Ralstonia syzygii R24</name>
    <dbReference type="NCBI Taxonomy" id="907261"/>
    <lineage>
        <taxon>Bacteria</taxon>
        <taxon>Pseudomonadati</taxon>
        <taxon>Pseudomonadota</taxon>
        <taxon>Betaproteobacteria</taxon>
        <taxon>Burkholderiales</taxon>
        <taxon>Burkholderiaceae</taxon>
        <taxon>Ralstonia</taxon>
        <taxon>Ralstonia solanacearum species complex</taxon>
    </lineage>
</organism>
<sequence>MIELVSRRLAVTQRTPVDQRSPGFFVGRPAARGRAGVDKDLRLPQAAKLDWTCLFYERPVLGTPEPAALLCAVPPRGGPC</sequence>
<dbReference type="AlphaFoldDB" id="G2ZYR3"/>
<dbReference type="EMBL" id="FR854086">
    <property type="protein sequence ID" value="CCA84800.1"/>
    <property type="molecule type" value="Genomic_DNA"/>
</dbReference>
<proteinExistence type="predicted"/>
<reference evidence="1" key="1">
    <citation type="journal article" date="2011" name="PLoS ONE">
        <title>Ralstonia syzygii, the Blood Disease Bacterium and some Asian R. solanacearum strains form a single genomic species despite divergent lifestyles.</title>
        <authorList>
            <person name="Remenant B."/>
            <person name="de Cambiaire J.C."/>
            <person name="Cellier G."/>
            <person name="Jacobs J.M."/>
            <person name="Mangenot S."/>
            <person name="Barbe V."/>
            <person name="Lajus A."/>
            <person name="Vallenet D."/>
            <person name="Medigue C."/>
            <person name="Fegan M."/>
            <person name="Allen C."/>
            <person name="Prior P."/>
        </authorList>
    </citation>
    <scope>NUCLEOTIDE SEQUENCE</scope>
    <source>
        <strain evidence="1">R24</strain>
    </source>
</reference>
<evidence type="ECO:0000313" key="1">
    <source>
        <dbReference type="EMBL" id="CCA84800.1"/>
    </source>
</evidence>